<sequence>MDQRTGMAECHSTATPVDTQAKLSATDGAHVANPSEYRSLASALQYLTLTQPDLAYAVQQVCLFMHDPREPHLALIKHILRYVKGRPHCFSP</sequence>
<organism evidence="1 2">
    <name type="scientific">Paspalum notatum var. saurae</name>
    <dbReference type="NCBI Taxonomy" id="547442"/>
    <lineage>
        <taxon>Eukaryota</taxon>
        <taxon>Viridiplantae</taxon>
        <taxon>Streptophyta</taxon>
        <taxon>Embryophyta</taxon>
        <taxon>Tracheophyta</taxon>
        <taxon>Spermatophyta</taxon>
        <taxon>Magnoliopsida</taxon>
        <taxon>Liliopsida</taxon>
        <taxon>Poales</taxon>
        <taxon>Poaceae</taxon>
        <taxon>PACMAD clade</taxon>
        <taxon>Panicoideae</taxon>
        <taxon>Andropogonodae</taxon>
        <taxon>Paspaleae</taxon>
        <taxon>Paspalinae</taxon>
        <taxon>Paspalum</taxon>
    </lineage>
</organism>
<gene>
    <name evidence="1" type="ORF">U9M48_022504</name>
</gene>
<dbReference type="PANTHER" id="PTHR11439">
    <property type="entry name" value="GAG-POL-RELATED RETROTRANSPOSON"/>
    <property type="match status" value="1"/>
</dbReference>
<dbReference type="AlphaFoldDB" id="A0AAQ3TIC7"/>
<dbReference type="Proteomes" id="UP001341281">
    <property type="component" value="Chromosome 05"/>
</dbReference>
<reference evidence="1 2" key="1">
    <citation type="submission" date="2024-02" db="EMBL/GenBank/DDBJ databases">
        <title>High-quality chromosome-scale genome assembly of Pensacola bahiagrass (Paspalum notatum Flugge var. saurae).</title>
        <authorList>
            <person name="Vega J.M."/>
            <person name="Podio M."/>
            <person name="Orjuela J."/>
            <person name="Siena L.A."/>
            <person name="Pessino S.C."/>
            <person name="Combes M.C."/>
            <person name="Mariac C."/>
            <person name="Albertini E."/>
            <person name="Pupilli F."/>
            <person name="Ortiz J.P.A."/>
            <person name="Leblanc O."/>
        </authorList>
    </citation>
    <scope>NUCLEOTIDE SEQUENCE [LARGE SCALE GENOMIC DNA]</scope>
    <source>
        <strain evidence="1">R1</strain>
        <tissue evidence="1">Leaf</tissue>
    </source>
</reference>
<keyword evidence="2" id="KW-1185">Reference proteome</keyword>
<evidence type="ECO:0000313" key="1">
    <source>
        <dbReference type="EMBL" id="WVZ74303.1"/>
    </source>
</evidence>
<protein>
    <submittedName>
        <fullName evidence="1">Uncharacterized protein</fullName>
    </submittedName>
</protein>
<dbReference type="EMBL" id="CP144749">
    <property type="protein sequence ID" value="WVZ74303.1"/>
    <property type="molecule type" value="Genomic_DNA"/>
</dbReference>
<dbReference type="PANTHER" id="PTHR11439:SF524">
    <property type="entry name" value="RNA-DIRECTED DNA POLYMERASE, PROTEIN KINASE RLK-PELLE-DLSV FAMILY"/>
    <property type="match status" value="1"/>
</dbReference>
<name>A0AAQ3TIC7_PASNO</name>
<accession>A0AAQ3TIC7</accession>
<evidence type="ECO:0000313" key="2">
    <source>
        <dbReference type="Proteomes" id="UP001341281"/>
    </source>
</evidence>
<proteinExistence type="predicted"/>